<protein>
    <submittedName>
        <fullName evidence="3">Nucleic acid binding protein</fullName>
    </submittedName>
</protein>
<dbReference type="InterPro" id="IPR012340">
    <property type="entry name" value="NA-bd_OB-fold"/>
</dbReference>
<dbReference type="AlphaFoldDB" id="A0A075FMZ9"/>
<dbReference type="PANTHER" id="PTHR34075">
    <property type="entry name" value="BLR3430 PROTEIN"/>
    <property type="match status" value="1"/>
</dbReference>
<dbReference type="PANTHER" id="PTHR34075:SF5">
    <property type="entry name" value="BLR3430 PROTEIN"/>
    <property type="match status" value="1"/>
</dbReference>
<evidence type="ECO:0000259" key="1">
    <source>
        <dbReference type="Pfam" id="PF01796"/>
    </source>
</evidence>
<dbReference type="EMBL" id="KF900372">
    <property type="protein sequence ID" value="AIE92633.1"/>
    <property type="molecule type" value="Genomic_DNA"/>
</dbReference>
<dbReference type="SUPFAM" id="SSF50249">
    <property type="entry name" value="Nucleic acid-binding proteins"/>
    <property type="match status" value="1"/>
</dbReference>
<feature type="domain" description="ChsH2 rubredoxin-like zinc ribbon" evidence="2">
    <location>
        <begin position="12"/>
        <end position="46"/>
    </location>
</feature>
<dbReference type="Gene3D" id="6.10.30.10">
    <property type="match status" value="1"/>
</dbReference>
<organism evidence="3">
    <name type="scientific">uncultured marine thaumarchaeote AD1000_25_B10</name>
    <dbReference type="NCBI Taxonomy" id="1455903"/>
    <lineage>
        <taxon>Archaea</taxon>
        <taxon>Nitrososphaerota</taxon>
        <taxon>environmental samples</taxon>
    </lineage>
</organism>
<name>A0A075FMZ9_9ARCH</name>
<proteinExistence type="predicted"/>
<feature type="domain" description="ChsH2 C-terminal OB-fold" evidence="1">
    <location>
        <begin position="51"/>
        <end position="116"/>
    </location>
</feature>
<dbReference type="InterPro" id="IPR052513">
    <property type="entry name" value="Thioester_dehydratase-like"/>
</dbReference>
<accession>A0A075FMZ9</accession>
<dbReference type="Pfam" id="PF01796">
    <property type="entry name" value="OB_ChsH2_C"/>
    <property type="match status" value="1"/>
</dbReference>
<reference evidence="3" key="1">
    <citation type="journal article" date="2014" name="Genome Biol. Evol.">
        <title>Pangenome evidence for extensive interdomain horizontal transfer affecting lineage core and shell genes in uncultured planktonic thaumarchaeota and euryarchaeota.</title>
        <authorList>
            <person name="Deschamps P."/>
            <person name="Zivanovic Y."/>
            <person name="Moreira D."/>
            <person name="Rodriguez-Valera F."/>
            <person name="Lopez-Garcia P."/>
        </authorList>
    </citation>
    <scope>NUCLEOTIDE SEQUENCE</scope>
</reference>
<dbReference type="InterPro" id="IPR022002">
    <property type="entry name" value="ChsH2_Znr"/>
</dbReference>
<evidence type="ECO:0000313" key="3">
    <source>
        <dbReference type="EMBL" id="AIE92633.1"/>
    </source>
</evidence>
<sequence length="129" mass="14002">MCKLSAKPEFIDAAKAGNVLARKCTKCGELHLATVYFCKKCGSKGFSNSTIKGAGKVVTYTIMTVPPAGFEDLVPYAWVVMELDDTSEFINPIRISGFLADIQKPEDLPIGTAVKVIGFDNRGILLEKQ</sequence>
<dbReference type="Pfam" id="PF12172">
    <property type="entry name" value="zf-ChsH2"/>
    <property type="match status" value="1"/>
</dbReference>
<dbReference type="InterPro" id="IPR002878">
    <property type="entry name" value="ChsH2_C"/>
</dbReference>
<evidence type="ECO:0000259" key="2">
    <source>
        <dbReference type="Pfam" id="PF12172"/>
    </source>
</evidence>